<evidence type="ECO:0000256" key="4">
    <source>
        <dbReference type="RuleBase" id="RU003919"/>
    </source>
</evidence>
<dbReference type="InterPro" id="IPR023029">
    <property type="entry name" value="Ribosomal_uS15_arc_euk"/>
</dbReference>
<reference evidence="5 6" key="1">
    <citation type="submission" date="2018-09" db="EMBL/GenBank/DDBJ databases">
        <title>A high-quality reference genome of wild soybean provides a powerful tool to mine soybean genomes.</title>
        <authorList>
            <person name="Xie M."/>
            <person name="Chung C.Y.L."/>
            <person name="Li M.-W."/>
            <person name="Wong F.-L."/>
            <person name="Chan T.-F."/>
            <person name="Lam H.-M."/>
        </authorList>
    </citation>
    <scope>NUCLEOTIDE SEQUENCE [LARGE SCALE GENOMIC DNA]</scope>
    <source>
        <strain evidence="6">cv. W05</strain>
        <tissue evidence="5">Hypocotyl of etiolated seedlings</tissue>
    </source>
</reference>
<comment type="caution">
    <text evidence="5">The sequence shown here is derived from an EMBL/GenBank/DDBJ whole genome shotgun (WGS) entry which is preliminary data.</text>
</comment>
<dbReference type="GO" id="GO:0022627">
    <property type="term" value="C:cytosolic small ribosomal subunit"/>
    <property type="evidence" value="ECO:0007669"/>
    <property type="project" value="TreeGrafter"/>
</dbReference>
<name>A0A445H5B4_GLYSO</name>
<keyword evidence="2 4" id="KW-0689">Ribosomal protein</keyword>
<dbReference type="Gene3D" id="1.10.287.10">
    <property type="entry name" value="S15/NS1, RNA-binding"/>
    <property type="match status" value="1"/>
</dbReference>
<dbReference type="GO" id="GO:0005730">
    <property type="term" value="C:nucleolus"/>
    <property type="evidence" value="ECO:0007669"/>
    <property type="project" value="TreeGrafter"/>
</dbReference>
<dbReference type="SMART" id="SM01387">
    <property type="entry name" value="Ribosomal_S15"/>
    <property type="match status" value="1"/>
</dbReference>
<evidence type="ECO:0000256" key="3">
    <source>
        <dbReference type="ARBA" id="ARBA00023274"/>
    </source>
</evidence>
<dbReference type="SUPFAM" id="SSF47060">
    <property type="entry name" value="S15/NS1 RNA-binding domain"/>
    <property type="match status" value="1"/>
</dbReference>
<dbReference type="PANTHER" id="PTHR11885:SF25">
    <property type="entry name" value="SMALL RIBOSOMAL SUBUNIT PROTEIN US15Y-RELATED"/>
    <property type="match status" value="1"/>
</dbReference>
<dbReference type="Proteomes" id="UP000289340">
    <property type="component" value="Chromosome 14"/>
</dbReference>
<organism evidence="5 6">
    <name type="scientific">Glycine soja</name>
    <name type="common">Wild soybean</name>
    <dbReference type="NCBI Taxonomy" id="3848"/>
    <lineage>
        <taxon>Eukaryota</taxon>
        <taxon>Viridiplantae</taxon>
        <taxon>Streptophyta</taxon>
        <taxon>Embryophyta</taxon>
        <taxon>Tracheophyta</taxon>
        <taxon>Spermatophyta</taxon>
        <taxon>Magnoliopsida</taxon>
        <taxon>eudicotyledons</taxon>
        <taxon>Gunneridae</taxon>
        <taxon>Pentapetalae</taxon>
        <taxon>rosids</taxon>
        <taxon>fabids</taxon>
        <taxon>Fabales</taxon>
        <taxon>Fabaceae</taxon>
        <taxon>Papilionoideae</taxon>
        <taxon>50 kb inversion clade</taxon>
        <taxon>NPAAA clade</taxon>
        <taxon>indigoferoid/millettioid clade</taxon>
        <taxon>Phaseoleae</taxon>
        <taxon>Glycine</taxon>
        <taxon>Glycine subgen. Soja</taxon>
    </lineage>
</organism>
<dbReference type="PANTHER" id="PTHR11885">
    <property type="entry name" value="RIBOSOMAL PROTEIN S15P/S13E"/>
    <property type="match status" value="1"/>
</dbReference>
<dbReference type="InterPro" id="IPR009068">
    <property type="entry name" value="uS15_NS1_RNA-bd_sf"/>
</dbReference>
<keyword evidence="3 4" id="KW-0687">Ribonucleoprotein</keyword>
<dbReference type="AlphaFoldDB" id="A0A445H5B4"/>
<dbReference type="FunFam" id="1.10.287.10:FF:000003">
    <property type="entry name" value="40S ribosomal protein S13"/>
    <property type="match status" value="1"/>
</dbReference>
<dbReference type="EMBL" id="QZWG01000014">
    <property type="protein sequence ID" value="RZB68779.1"/>
    <property type="molecule type" value="Genomic_DNA"/>
</dbReference>
<dbReference type="GO" id="GO:0003735">
    <property type="term" value="F:structural constituent of ribosome"/>
    <property type="evidence" value="ECO:0007669"/>
    <property type="project" value="InterPro"/>
</dbReference>
<dbReference type="GO" id="GO:0006412">
    <property type="term" value="P:translation"/>
    <property type="evidence" value="ECO:0007669"/>
    <property type="project" value="InterPro"/>
</dbReference>
<feature type="non-terminal residue" evidence="5">
    <location>
        <position position="1"/>
    </location>
</feature>
<evidence type="ECO:0000313" key="5">
    <source>
        <dbReference type="EMBL" id="RZB68779.1"/>
    </source>
</evidence>
<evidence type="ECO:0000256" key="1">
    <source>
        <dbReference type="ARBA" id="ARBA00008434"/>
    </source>
</evidence>
<sequence length="63" mass="7521">VSGPVPEIPENLYHLIKKVVSIRNHLERNKKDKDSKFRLILVDSRIHRLARYYSKTKKLPPVW</sequence>
<keyword evidence="6" id="KW-1185">Reference proteome</keyword>
<dbReference type="CDD" id="cd00353">
    <property type="entry name" value="Ribosomal_S15p_S13e"/>
    <property type="match status" value="1"/>
</dbReference>
<dbReference type="GO" id="GO:0070181">
    <property type="term" value="F:small ribosomal subunit rRNA binding"/>
    <property type="evidence" value="ECO:0007669"/>
    <property type="project" value="TreeGrafter"/>
</dbReference>
<dbReference type="PROSITE" id="PS00362">
    <property type="entry name" value="RIBOSOMAL_S15"/>
    <property type="match status" value="1"/>
</dbReference>
<evidence type="ECO:0000256" key="2">
    <source>
        <dbReference type="ARBA" id="ARBA00022980"/>
    </source>
</evidence>
<gene>
    <name evidence="5" type="ORF">D0Y65_038520</name>
</gene>
<evidence type="ECO:0000313" key="6">
    <source>
        <dbReference type="Proteomes" id="UP000289340"/>
    </source>
</evidence>
<feature type="non-terminal residue" evidence="5">
    <location>
        <position position="63"/>
    </location>
</feature>
<dbReference type="Pfam" id="PF00312">
    <property type="entry name" value="Ribosomal_S15"/>
    <property type="match status" value="1"/>
</dbReference>
<comment type="similarity">
    <text evidence="1 4">Belongs to the universal ribosomal protein uS15 family.</text>
</comment>
<accession>A0A445H5B4</accession>
<proteinExistence type="inferred from homology"/>
<dbReference type="InterPro" id="IPR000589">
    <property type="entry name" value="Ribosomal_uS15"/>
</dbReference>
<protein>
    <submittedName>
        <fullName evidence="5">40S ribosomal protein S13</fullName>
    </submittedName>
</protein>